<name>A0AA36G9F7_9BILA</name>
<protein>
    <submittedName>
        <fullName evidence="1">Uncharacterized protein</fullName>
    </submittedName>
</protein>
<evidence type="ECO:0000313" key="1">
    <source>
        <dbReference type="EMBL" id="CAJ0580471.1"/>
    </source>
</evidence>
<accession>A0AA36G9F7</accession>
<organism evidence="1 2">
    <name type="scientific">Mesorhabditis spiculigera</name>
    <dbReference type="NCBI Taxonomy" id="96644"/>
    <lineage>
        <taxon>Eukaryota</taxon>
        <taxon>Metazoa</taxon>
        <taxon>Ecdysozoa</taxon>
        <taxon>Nematoda</taxon>
        <taxon>Chromadorea</taxon>
        <taxon>Rhabditida</taxon>
        <taxon>Rhabditina</taxon>
        <taxon>Rhabditomorpha</taxon>
        <taxon>Rhabditoidea</taxon>
        <taxon>Rhabditidae</taxon>
        <taxon>Mesorhabditinae</taxon>
        <taxon>Mesorhabditis</taxon>
    </lineage>
</organism>
<comment type="caution">
    <text evidence="1">The sequence shown here is derived from an EMBL/GenBank/DDBJ whole genome shotgun (WGS) entry which is preliminary data.</text>
</comment>
<evidence type="ECO:0000313" key="2">
    <source>
        <dbReference type="Proteomes" id="UP001177023"/>
    </source>
</evidence>
<reference evidence="1" key="1">
    <citation type="submission" date="2023-06" db="EMBL/GenBank/DDBJ databases">
        <authorList>
            <person name="Delattre M."/>
        </authorList>
    </citation>
    <scope>NUCLEOTIDE SEQUENCE</scope>
    <source>
        <strain evidence="1">AF72</strain>
    </source>
</reference>
<gene>
    <name evidence="1" type="ORF">MSPICULIGERA_LOCUS18669</name>
</gene>
<proteinExistence type="predicted"/>
<dbReference type="Proteomes" id="UP001177023">
    <property type="component" value="Unassembled WGS sequence"/>
</dbReference>
<keyword evidence="2" id="KW-1185">Reference proteome</keyword>
<sequence length="70" mass="8284">MKMSGFQVSDYKKNSFVRIPHRCMEKPWPNCNAVAHVNSTEIDMGRLDLDNLRNIEWECKDGKKYPQLLR</sequence>
<dbReference type="AlphaFoldDB" id="A0AA36G9F7"/>
<dbReference type="EMBL" id="CATQJA010002659">
    <property type="protein sequence ID" value="CAJ0580471.1"/>
    <property type="molecule type" value="Genomic_DNA"/>
</dbReference>
<feature type="non-terminal residue" evidence="1">
    <location>
        <position position="1"/>
    </location>
</feature>